<organism evidence="1 2">
    <name type="scientific">Raoultibacter massiliensis</name>
    <dbReference type="NCBI Taxonomy" id="1852371"/>
    <lineage>
        <taxon>Bacteria</taxon>
        <taxon>Bacillati</taxon>
        <taxon>Actinomycetota</taxon>
        <taxon>Coriobacteriia</taxon>
        <taxon>Eggerthellales</taxon>
        <taxon>Eggerthellaceae</taxon>
        <taxon>Raoultibacter</taxon>
    </lineage>
</organism>
<dbReference type="Proteomes" id="UP001487305">
    <property type="component" value="Unassembled WGS sequence"/>
</dbReference>
<reference evidence="1 2" key="1">
    <citation type="submission" date="2024-04" db="EMBL/GenBank/DDBJ databases">
        <title>Human intestinal bacterial collection.</title>
        <authorList>
            <person name="Pauvert C."/>
            <person name="Hitch T.C.A."/>
            <person name="Clavel T."/>
        </authorList>
    </citation>
    <scope>NUCLEOTIDE SEQUENCE [LARGE SCALE GENOMIC DNA]</scope>
    <source>
        <strain evidence="1 2">CLA-KB-H42</strain>
    </source>
</reference>
<dbReference type="Gene3D" id="1.10.3480.10">
    <property type="entry name" value="TorD-like"/>
    <property type="match status" value="1"/>
</dbReference>
<proteinExistence type="predicted"/>
<gene>
    <name evidence="1" type="ORF">AAA083_03075</name>
</gene>
<dbReference type="InterPro" id="IPR020945">
    <property type="entry name" value="DMSO/NO3_reduct_chaperone"/>
</dbReference>
<dbReference type="SUPFAM" id="SSF89155">
    <property type="entry name" value="TorD-like"/>
    <property type="match status" value="1"/>
</dbReference>
<evidence type="ECO:0000313" key="1">
    <source>
        <dbReference type="EMBL" id="MEQ3361957.1"/>
    </source>
</evidence>
<sequence length="227" mass="25294">MIEDEAIFSIMSKCFAPIDEREWQALAKGATWSGFLDGVRRAMQDEKTFGCSTGAFQRAARRCPLQDFLSAGEVRALFAPPSFDEKRQFAARHFAGGLPESAVPVESLYVRWSQSVSNQAPFSHAKGLYRGDSALYMSELIERLGLTLPEPFASCPDHLAIELDLVAVLLRSGMREEARCYLAERFEWLTAYRMRLLALGEEASFYVGLVDVILGIRAQQGVRQASA</sequence>
<dbReference type="EMBL" id="JBBNOP010000002">
    <property type="protein sequence ID" value="MEQ3361957.1"/>
    <property type="molecule type" value="Genomic_DNA"/>
</dbReference>
<protein>
    <submittedName>
        <fullName evidence="1">Molecular chaperone TorD family protein</fullName>
    </submittedName>
</protein>
<evidence type="ECO:0000313" key="2">
    <source>
        <dbReference type="Proteomes" id="UP001487305"/>
    </source>
</evidence>
<name>A0ABV1JA47_9ACTN</name>
<comment type="caution">
    <text evidence="1">The sequence shown here is derived from an EMBL/GenBank/DDBJ whole genome shotgun (WGS) entry which is preliminary data.</text>
</comment>
<keyword evidence="2" id="KW-1185">Reference proteome</keyword>
<accession>A0ABV1JA47</accession>
<dbReference type="RefSeq" id="WP_180963420.1">
    <property type="nucleotide sequence ID" value="NZ_DBFADM010000018.1"/>
</dbReference>
<dbReference type="Pfam" id="PF02613">
    <property type="entry name" value="Nitrate_red_del"/>
    <property type="match status" value="1"/>
</dbReference>
<dbReference type="InterPro" id="IPR036411">
    <property type="entry name" value="TorD-like_sf"/>
</dbReference>